<feature type="transmembrane region" description="Helical" evidence="10">
    <location>
        <begin position="146"/>
        <end position="166"/>
    </location>
</feature>
<reference evidence="13" key="1">
    <citation type="journal article" date="2022" name="Microb. Genom.">
        <title>A global pangenome for the wheat fungal pathogen Pyrenophora tritici-repentis and prediction of effector protein structural homology.</title>
        <authorList>
            <person name="Moolhuijzen P.M."/>
            <person name="See P.T."/>
            <person name="Shi G."/>
            <person name="Powell H.R."/>
            <person name="Cockram J."/>
            <person name="Jorgensen L.N."/>
            <person name="Benslimane H."/>
            <person name="Strelkov S.E."/>
            <person name="Turner J."/>
            <person name="Liu Z."/>
            <person name="Moffat C.S."/>
        </authorList>
    </citation>
    <scope>NUCLEOTIDE SEQUENCE [LARGE SCALE GENOMIC DNA]</scope>
</reference>
<evidence type="ECO:0000256" key="9">
    <source>
        <dbReference type="ARBA" id="ARBA00023136"/>
    </source>
</evidence>
<dbReference type="Gene3D" id="1.20.120.1630">
    <property type="match status" value="1"/>
</dbReference>
<dbReference type="GO" id="GO:0032259">
    <property type="term" value="P:methylation"/>
    <property type="evidence" value="ECO:0007669"/>
    <property type="project" value="UniProtKB-KW"/>
</dbReference>
<dbReference type="GO" id="GO:0004671">
    <property type="term" value="F:protein C-terminal S-isoprenylcysteine carboxyl O-methyltransferase activity"/>
    <property type="evidence" value="ECO:0007669"/>
    <property type="project" value="UniProtKB-EC"/>
</dbReference>
<dbReference type="Pfam" id="PF04140">
    <property type="entry name" value="ICMT"/>
    <property type="match status" value="1"/>
</dbReference>
<evidence type="ECO:0000256" key="8">
    <source>
        <dbReference type="ARBA" id="ARBA00022989"/>
    </source>
</evidence>
<sequence length="918" mass="99330">MTSNGSTSSGVNISPLQAHARNPPAKDVNVLAAEFFPHGKRSLSGIAVRAFCLGCALVLGLVGTGLLAYSGSHLWRPCLFLATLSLFHFLEFYTTAAYNTPKAYIASFLLTNGDQYRMAHTMAFIETLVTSYFFPKYQSRIHPPWLIALGVIMIVVGQTVRSTAMIQAGTNFNHTVQSRKSDGHELVTSGLYNYFRHPSYFGFFWWGIGTQVMLGNMTCGIGYAGVLWYFFKKRISPASPTSSKHFTANPAKHSTAEFASTSSATVEPASSLLSPPPSPSRERSTQQEDLLMDASLNRSMDKSKYADGPPASGSMRGGQGAAPPSAPASWGLQDARSNLAVQPVANTGSIKLKKASVKMVGAAPVQTRPAAAKPVVSLSSTSGAKIPDGPVSTSSTTSASTPKASTTRASLTLAPEPKIAPVKMNEGGSIHASQAELEGLYARLSSMGPTTPSHKSEGIPSITPGKNMFAFETRLEIASIKGKATEKTTAIMSAEKTSSVESLAEKLLLSENNKKRTQGFVDTERTKKAKTDKPKVVQATVVGDNLAQASKPAVERVSESQEDLEAEYMRKASEYIDTFPVEQKTASHLIQAMSKKLRSLYTEDNKDSIKARFAFALVNYIKNVKKGSEAFSVDSAKSLLEDANGDLLQLCAKLVEGKYISLQTLDDVSGMATALLNILPEADPSITTATAVYKADVTGSPGVKPVTKGSVENNKGWPTPEKRENPAAQRTCILKGVTNITNINQLQALVWGGRLEAISMSEPGSSTAVVKFLSAEGCDKYHKETANGIKVVGDMKTVIIEVEKTDGPNSINDVIRNCIEQGVTRCVRATGEMDKDDMTLMKLARGNSHAHKREVDRIKRGKNKQGHAYIEFRFANIYHALQFKRELHALEEWEHCNVQYIADPCEVAKGIHYKDEDE</sequence>
<feature type="transmembrane region" description="Helical" evidence="10">
    <location>
        <begin position="46"/>
        <end position="67"/>
    </location>
</feature>
<dbReference type="Proteomes" id="UP000249757">
    <property type="component" value="Unassembled WGS sequence"/>
</dbReference>
<dbReference type="EMBL" id="NRDI02000033">
    <property type="protein sequence ID" value="KAI1507774.1"/>
    <property type="molecule type" value="Genomic_DNA"/>
</dbReference>
<evidence type="ECO:0000313" key="13">
    <source>
        <dbReference type="Proteomes" id="UP000249757"/>
    </source>
</evidence>
<feature type="compositionally biased region" description="Polar residues" evidence="11">
    <location>
        <begin position="1"/>
        <end position="15"/>
    </location>
</feature>
<keyword evidence="8 10" id="KW-1133">Transmembrane helix</keyword>
<dbReference type="InterPro" id="IPR025770">
    <property type="entry name" value="PPMT_MeTrfase"/>
</dbReference>
<dbReference type="EC" id="2.1.1.100" evidence="3 10"/>
<keyword evidence="5" id="KW-0808">Transferase</keyword>
<comment type="similarity">
    <text evidence="2 10">Belongs to the class VI-like SAM-binding methyltransferase superfamily. Isoprenylcysteine carboxyl methyltransferase family.</text>
</comment>
<dbReference type="PROSITE" id="PS51564">
    <property type="entry name" value="SAM_ICMT"/>
    <property type="match status" value="1"/>
</dbReference>
<name>A0A922N577_9PLEO</name>
<feature type="compositionally biased region" description="Low complexity" evidence="11">
    <location>
        <begin position="392"/>
        <end position="410"/>
    </location>
</feature>
<feature type="compositionally biased region" description="Low complexity" evidence="11">
    <location>
        <begin position="257"/>
        <end position="273"/>
    </location>
</feature>
<feature type="transmembrane region" description="Helical" evidence="10">
    <location>
        <begin position="79"/>
        <end position="98"/>
    </location>
</feature>
<keyword evidence="7 10" id="KW-0812">Transmembrane</keyword>
<comment type="catalytic activity">
    <reaction evidence="10">
        <text>[protein]-C-terminal S-[(2E,6E)-farnesyl]-L-cysteine + S-adenosyl-L-methionine = [protein]-C-terminal S-[(2E,6E)-farnesyl]-L-cysteine methyl ester + S-adenosyl-L-homocysteine</text>
        <dbReference type="Rhea" id="RHEA:21672"/>
        <dbReference type="Rhea" id="RHEA-COMP:12125"/>
        <dbReference type="Rhea" id="RHEA-COMP:12126"/>
        <dbReference type="ChEBI" id="CHEBI:57856"/>
        <dbReference type="ChEBI" id="CHEBI:59789"/>
        <dbReference type="ChEBI" id="CHEBI:90510"/>
        <dbReference type="ChEBI" id="CHEBI:90511"/>
        <dbReference type="EC" id="2.1.1.100"/>
    </reaction>
</comment>
<feature type="region of interest" description="Disordered" evidence="11">
    <location>
        <begin position="366"/>
        <end position="410"/>
    </location>
</feature>
<dbReference type="PANTHER" id="PTHR12714:SF9">
    <property type="entry name" value="PROTEIN-S-ISOPRENYLCYSTEINE O-METHYLTRANSFERASE"/>
    <property type="match status" value="1"/>
</dbReference>
<evidence type="ECO:0000256" key="4">
    <source>
        <dbReference type="ARBA" id="ARBA00022603"/>
    </source>
</evidence>
<dbReference type="InterPro" id="IPR007269">
    <property type="entry name" value="ICMT_MeTrfase"/>
</dbReference>
<keyword evidence="10" id="KW-0256">Endoplasmic reticulum</keyword>
<evidence type="ECO:0000256" key="3">
    <source>
        <dbReference type="ARBA" id="ARBA00012151"/>
    </source>
</evidence>
<evidence type="ECO:0000256" key="5">
    <source>
        <dbReference type="ARBA" id="ARBA00022679"/>
    </source>
</evidence>
<gene>
    <name evidence="12" type="ORF">Ptr86124_013307</name>
</gene>
<keyword evidence="4 10" id="KW-0489">Methyltransferase</keyword>
<keyword evidence="6 10" id="KW-0949">S-adenosyl-L-methionine</keyword>
<evidence type="ECO:0000256" key="2">
    <source>
        <dbReference type="ARBA" id="ARBA00009140"/>
    </source>
</evidence>
<feature type="region of interest" description="Disordered" evidence="11">
    <location>
        <begin position="1"/>
        <end position="21"/>
    </location>
</feature>
<feature type="region of interest" description="Disordered" evidence="11">
    <location>
        <begin position="704"/>
        <end position="725"/>
    </location>
</feature>
<evidence type="ECO:0000256" key="1">
    <source>
        <dbReference type="ARBA" id="ARBA00004141"/>
    </source>
</evidence>
<keyword evidence="9 10" id="KW-0472">Membrane</keyword>
<comment type="subcellular location">
    <subcellularLocation>
        <location evidence="10">Endoplasmic reticulum membrane</location>
        <topology evidence="10">Multi-pass membrane protein</topology>
    </subcellularLocation>
    <subcellularLocation>
        <location evidence="1">Membrane</location>
        <topology evidence="1">Multi-pass membrane protein</topology>
    </subcellularLocation>
</comment>
<organism evidence="12 13">
    <name type="scientific">Pyrenophora tritici-repentis</name>
    <dbReference type="NCBI Taxonomy" id="45151"/>
    <lineage>
        <taxon>Eukaryota</taxon>
        <taxon>Fungi</taxon>
        <taxon>Dikarya</taxon>
        <taxon>Ascomycota</taxon>
        <taxon>Pezizomycotina</taxon>
        <taxon>Dothideomycetes</taxon>
        <taxon>Pleosporomycetidae</taxon>
        <taxon>Pleosporales</taxon>
        <taxon>Pleosporineae</taxon>
        <taxon>Pleosporaceae</taxon>
        <taxon>Pyrenophora</taxon>
    </lineage>
</organism>
<dbReference type="GO" id="GO:0005789">
    <property type="term" value="C:endoplasmic reticulum membrane"/>
    <property type="evidence" value="ECO:0007669"/>
    <property type="project" value="UniProtKB-SubCell"/>
</dbReference>
<dbReference type="PANTHER" id="PTHR12714">
    <property type="entry name" value="PROTEIN-S ISOPRENYLCYSTEINE O-METHYLTRANSFERASE"/>
    <property type="match status" value="1"/>
</dbReference>
<dbReference type="AlphaFoldDB" id="A0A922N577"/>
<feature type="region of interest" description="Disordered" evidence="11">
    <location>
        <begin position="257"/>
        <end position="331"/>
    </location>
</feature>
<evidence type="ECO:0000256" key="11">
    <source>
        <dbReference type="SAM" id="MobiDB-lite"/>
    </source>
</evidence>
<evidence type="ECO:0000256" key="6">
    <source>
        <dbReference type="ARBA" id="ARBA00022691"/>
    </source>
</evidence>
<evidence type="ECO:0000256" key="10">
    <source>
        <dbReference type="RuleBase" id="RU362022"/>
    </source>
</evidence>
<feature type="transmembrane region" description="Helical" evidence="10">
    <location>
        <begin position="203"/>
        <end position="231"/>
    </location>
</feature>
<proteinExistence type="inferred from homology"/>
<keyword evidence="13" id="KW-1185">Reference proteome</keyword>
<accession>A0A922N577</accession>
<evidence type="ECO:0000313" key="12">
    <source>
        <dbReference type="EMBL" id="KAI1507774.1"/>
    </source>
</evidence>
<evidence type="ECO:0000256" key="7">
    <source>
        <dbReference type="ARBA" id="ARBA00022692"/>
    </source>
</evidence>
<protein>
    <recommendedName>
        <fullName evidence="3 10">Protein-S-isoprenylcysteine O-methyltransferase</fullName>
        <ecNumber evidence="3 10">2.1.1.100</ecNumber>
    </recommendedName>
</protein>
<comment type="caution">
    <text evidence="12">The sequence shown here is derived from an EMBL/GenBank/DDBJ whole genome shotgun (WGS) entry which is preliminary data.</text>
</comment>